<accession>A0A3B1C4F5</accession>
<dbReference type="SUPFAM" id="SSF56601">
    <property type="entry name" value="beta-lactamase/transpeptidase-like"/>
    <property type="match status" value="1"/>
</dbReference>
<comment type="similarity">
    <text evidence="1">Belongs to the peptidase S13 family.</text>
</comment>
<dbReference type="GO" id="GO:0009002">
    <property type="term" value="F:serine-type D-Ala-D-Ala carboxypeptidase activity"/>
    <property type="evidence" value="ECO:0007669"/>
    <property type="project" value="UniProtKB-EC"/>
</dbReference>
<dbReference type="PRINTS" id="PR00922">
    <property type="entry name" value="DADACBPTASE3"/>
</dbReference>
<dbReference type="PANTHER" id="PTHR30023:SF0">
    <property type="entry name" value="PENICILLIN-SENSITIVE CARBOXYPEPTIDASE A"/>
    <property type="match status" value="1"/>
</dbReference>
<organism evidence="3">
    <name type="scientific">hydrothermal vent metagenome</name>
    <dbReference type="NCBI Taxonomy" id="652676"/>
    <lineage>
        <taxon>unclassified sequences</taxon>
        <taxon>metagenomes</taxon>
        <taxon>ecological metagenomes</taxon>
    </lineage>
</organism>
<sequence length="503" mass="54418">MDIFCLLWPENNQDNLANFNAMTFYKPILLAGIALFFLTSTSAYSFETSNRLSIAINKAVSKQCVNQGKTGISVVALPSGKEVYQRNGSLALLPASVQKLITTASALHYLGPNYRFKTEILHTGLRKGGVIDGDLIIRGGGDPDLTPEKVWLIAEQIKRMGVDKVTGALVVDGTYFDSRTTAPSWKKNHTQRAYDARLGALSVSFNTVAIYVYPGVENGVPAIVGLFPDSPYFKLVNKAKTALSGKVGVAARRSVKKRKTVVTVTGVMRPGSKGKIIYLNINDPLRYAAVTFKEYLRRSGVVIKGGTKIAATDKNATPIYTHKSDPLAVIVRKLNKFSNNFVAEQIAKTIAAEKMGAPGSHEKALGLLRRFLTDSGIDVSEIILADASGLSRRNRISAKAITSLLTAMNGRFDIGPDFLAALGIMGVDGSVKKRMRLSPARSRARAKTGSLSGLSALAGYVAGEKGSLFAFAIFLNNNKCDYKGADKIEDEIVTSIYRYGEKE</sequence>
<keyword evidence="2 3" id="KW-0378">Hydrolase</keyword>
<evidence type="ECO:0000313" key="3">
    <source>
        <dbReference type="EMBL" id="VAX25396.1"/>
    </source>
</evidence>
<dbReference type="Gene3D" id="3.50.80.20">
    <property type="entry name" value="D-Ala-D-Ala carboxypeptidase C, peptidase S13"/>
    <property type="match status" value="1"/>
</dbReference>
<dbReference type="GO" id="GO:0000270">
    <property type="term" value="P:peptidoglycan metabolic process"/>
    <property type="evidence" value="ECO:0007669"/>
    <property type="project" value="TreeGrafter"/>
</dbReference>
<proteinExistence type="inferred from homology"/>
<dbReference type="InterPro" id="IPR000667">
    <property type="entry name" value="Peptidase_S13"/>
</dbReference>
<dbReference type="AlphaFoldDB" id="A0A3B1C4F5"/>
<dbReference type="GO" id="GO:0006508">
    <property type="term" value="P:proteolysis"/>
    <property type="evidence" value="ECO:0007669"/>
    <property type="project" value="InterPro"/>
</dbReference>
<evidence type="ECO:0000256" key="2">
    <source>
        <dbReference type="ARBA" id="ARBA00022801"/>
    </source>
</evidence>
<dbReference type="Pfam" id="PF02113">
    <property type="entry name" value="Peptidase_S13"/>
    <property type="match status" value="1"/>
</dbReference>
<protein>
    <submittedName>
        <fullName evidence="3">D-alanyl-D-alanine carboxypeptidase</fullName>
        <ecNumber evidence="3">3.4.16.4</ecNumber>
    </submittedName>
</protein>
<dbReference type="NCBIfam" id="TIGR00666">
    <property type="entry name" value="PBP4"/>
    <property type="match status" value="1"/>
</dbReference>
<keyword evidence="3" id="KW-0645">Protease</keyword>
<dbReference type="PANTHER" id="PTHR30023">
    <property type="entry name" value="D-ALANYL-D-ALANINE CARBOXYPEPTIDASE"/>
    <property type="match status" value="1"/>
</dbReference>
<gene>
    <name evidence="3" type="ORF">MNBD_NITROSPINAE04-994</name>
</gene>
<evidence type="ECO:0000256" key="1">
    <source>
        <dbReference type="ARBA" id="ARBA00006096"/>
    </source>
</evidence>
<dbReference type="EC" id="3.4.16.4" evidence="3"/>
<reference evidence="3" key="1">
    <citation type="submission" date="2018-06" db="EMBL/GenBank/DDBJ databases">
        <authorList>
            <person name="Zhirakovskaya E."/>
        </authorList>
    </citation>
    <scope>NUCLEOTIDE SEQUENCE</scope>
</reference>
<name>A0A3B1C4F5_9ZZZZ</name>
<dbReference type="Gene3D" id="3.40.710.10">
    <property type="entry name" value="DD-peptidase/beta-lactamase superfamily"/>
    <property type="match status" value="1"/>
</dbReference>
<dbReference type="InterPro" id="IPR012338">
    <property type="entry name" value="Beta-lactam/transpept-like"/>
</dbReference>
<dbReference type="EMBL" id="UOGA01000298">
    <property type="protein sequence ID" value="VAX25396.1"/>
    <property type="molecule type" value="Genomic_DNA"/>
</dbReference>
<keyword evidence="3" id="KW-0121">Carboxypeptidase</keyword>